<dbReference type="NCBIfam" id="NF003814">
    <property type="entry name" value="PRK05406.1-3"/>
    <property type="match status" value="1"/>
</dbReference>
<organism evidence="2 3">
    <name type="scientific">Peribacillus faecalis</name>
    <dbReference type="NCBI Taxonomy" id="2772559"/>
    <lineage>
        <taxon>Bacteria</taxon>
        <taxon>Bacillati</taxon>
        <taxon>Bacillota</taxon>
        <taxon>Bacilli</taxon>
        <taxon>Bacillales</taxon>
        <taxon>Bacillaceae</taxon>
        <taxon>Peribacillus</taxon>
    </lineage>
</organism>
<comment type="caution">
    <text evidence="2">The sequence shown here is derived from an EMBL/GenBank/DDBJ whole genome shotgun (WGS) entry which is preliminary data.</text>
</comment>
<sequence length="261" mass="28183">MSYIDINCDMGESFGCYHLGRDEEILDYITSANIACGFHAGDPATMRRSVQLALQKGIGIGAHPGFQDLVGFGRREMHISPAEAYELIVYQIGALHAFVVSEGGKMQHVKPHGALYNMAANNALLAEAIAEAVYRVNPELILFGLSGSELVKAGQTIGLRTADEIFSDRTYRCDGTLTPRNQANALIKDPEVAVSQVISIIKNGKTKSIAGTEVTLKAKTVCIHGDGGSALDFAKTLKTSLTSESIIVKKINDTYTTRKLY</sequence>
<reference evidence="2" key="1">
    <citation type="submission" date="2020-09" db="EMBL/GenBank/DDBJ databases">
        <title>Bacillus faecalis sp. nov., a moderately halophilic bacterium isolated from cow faeces.</title>
        <authorList>
            <person name="Jiang L."/>
            <person name="Lee J."/>
        </authorList>
    </citation>
    <scope>NUCLEOTIDE SEQUENCE</scope>
    <source>
        <strain evidence="2">AGMB 02131</strain>
    </source>
</reference>
<keyword evidence="1" id="KW-0378">Hydrolase</keyword>
<dbReference type="RefSeq" id="WP_190998631.1">
    <property type="nucleotide sequence ID" value="NZ_JACXSI010000027.1"/>
</dbReference>
<dbReference type="AlphaFoldDB" id="A0A927CXY0"/>
<dbReference type="EMBL" id="JACXSI010000027">
    <property type="protein sequence ID" value="MBD3109091.1"/>
    <property type="molecule type" value="Genomic_DNA"/>
</dbReference>
<dbReference type="GO" id="GO:0005524">
    <property type="term" value="F:ATP binding"/>
    <property type="evidence" value="ECO:0007669"/>
    <property type="project" value="UniProtKB-UniRule"/>
</dbReference>
<dbReference type="Gene3D" id="3.20.20.370">
    <property type="entry name" value="Glycoside hydrolase/deacetylase"/>
    <property type="match status" value="1"/>
</dbReference>
<dbReference type="NCBIfam" id="NF003816">
    <property type="entry name" value="PRK05406.1-5"/>
    <property type="match status" value="1"/>
</dbReference>
<comment type="function">
    <text evidence="1">Catalyzes the cleavage of 5-oxoproline to form L-glutamate coupled to the hydrolysis of ATP to ADP and inorganic phosphate.</text>
</comment>
<protein>
    <recommendedName>
        <fullName evidence="1">5-oxoprolinase subunit A</fullName>
        <shortName evidence="1">5-OPase subunit A</shortName>
        <ecNumber evidence="1">3.5.2.9</ecNumber>
    </recommendedName>
    <alternativeName>
        <fullName evidence="1">5-oxoprolinase (ATP-hydrolyzing) subunit A</fullName>
    </alternativeName>
</protein>
<name>A0A927CXY0_9BACI</name>
<dbReference type="EC" id="3.5.2.9" evidence="1"/>
<evidence type="ECO:0000313" key="2">
    <source>
        <dbReference type="EMBL" id="MBD3109091.1"/>
    </source>
</evidence>
<evidence type="ECO:0000313" key="3">
    <source>
        <dbReference type="Proteomes" id="UP000602076"/>
    </source>
</evidence>
<dbReference type="PANTHER" id="PTHR30292:SF0">
    <property type="entry name" value="5-OXOPROLINASE SUBUNIT A"/>
    <property type="match status" value="1"/>
</dbReference>
<proteinExistence type="inferred from homology"/>
<dbReference type="GO" id="GO:0017168">
    <property type="term" value="F:5-oxoprolinase (ATP-hydrolyzing) activity"/>
    <property type="evidence" value="ECO:0007669"/>
    <property type="project" value="UniProtKB-UniRule"/>
</dbReference>
<keyword evidence="1" id="KW-0067">ATP-binding</keyword>
<dbReference type="Proteomes" id="UP000602076">
    <property type="component" value="Unassembled WGS sequence"/>
</dbReference>
<keyword evidence="3" id="KW-1185">Reference proteome</keyword>
<comment type="subunit">
    <text evidence="1">Forms a complex composed of PxpA, PxpB and PxpC.</text>
</comment>
<comment type="similarity">
    <text evidence="1">Belongs to the LamB/PxpA family.</text>
</comment>
<dbReference type="InterPro" id="IPR011330">
    <property type="entry name" value="Glyco_hydro/deAcase_b/a-brl"/>
</dbReference>
<evidence type="ECO:0000256" key="1">
    <source>
        <dbReference type="HAMAP-Rule" id="MF_00691"/>
    </source>
</evidence>
<accession>A0A927CXY0</accession>
<dbReference type="InterPro" id="IPR005501">
    <property type="entry name" value="LamB/YcsF/PxpA-like"/>
</dbReference>
<dbReference type="HAMAP" id="MF_00691">
    <property type="entry name" value="PxpA"/>
    <property type="match status" value="1"/>
</dbReference>
<keyword evidence="1" id="KW-0547">Nucleotide-binding</keyword>
<dbReference type="Pfam" id="PF03746">
    <property type="entry name" value="LamB_YcsF"/>
    <property type="match status" value="1"/>
</dbReference>
<dbReference type="CDD" id="cd10787">
    <property type="entry name" value="LamB_YcsF_like"/>
    <property type="match status" value="1"/>
</dbReference>
<dbReference type="PANTHER" id="PTHR30292">
    <property type="entry name" value="UNCHARACTERIZED PROTEIN YBGL-RELATED"/>
    <property type="match status" value="1"/>
</dbReference>
<comment type="catalytic activity">
    <reaction evidence="1">
        <text>5-oxo-L-proline + ATP + 2 H2O = L-glutamate + ADP + phosphate + H(+)</text>
        <dbReference type="Rhea" id="RHEA:10348"/>
        <dbReference type="ChEBI" id="CHEBI:15377"/>
        <dbReference type="ChEBI" id="CHEBI:15378"/>
        <dbReference type="ChEBI" id="CHEBI:29985"/>
        <dbReference type="ChEBI" id="CHEBI:30616"/>
        <dbReference type="ChEBI" id="CHEBI:43474"/>
        <dbReference type="ChEBI" id="CHEBI:58402"/>
        <dbReference type="ChEBI" id="CHEBI:456216"/>
        <dbReference type="EC" id="3.5.2.9"/>
    </reaction>
</comment>
<gene>
    <name evidence="1" type="primary">pxpA</name>
    <name evidence="2" type="ORF">IEO70_12040</name>
</gene>
<dbReference type="SUPFAM" id="SSF88713">
    <property type="entry name" value="Glycoside hydrolase/deacetylase"/>
    <property type="match status" value="1"/>
</dbReference>
<dbReference type="GO" id="GO:0005975">
    <property type="term" value="P:carbohydrate metabolic process"/>
    <property type="evidence" value="ECO:0007669"/>
    <property type="project" value="InterPro"/>
</dbReference>